<keyword evidence="2" id="KW-0472">Membrane</keyword>
<keyword evidence="4" id="KW-1185">Reference proteome</keyword>
<dbReference type="EMBL" id="LUGH01000047">
    <property type="protein sequence ID" value="OBZ90478.1"/>
    <property type="molecule type" value="Genomic_DNA"/>
</dbReference>
<evidence type="ECO:0000313" key="3">
    <source>
        <dbReference type="EMBL" id="OBZ90478.1"/>
    </source>
</evidence>
<sequence length="94" mass="10354">MAPCHSIPFEALMADHSAKLAPFTDTILAVLMFFLAFKARQYAAKASRRVGHSASDVKDTSKSSAYTKSSRERAQRQINKVKPKETPADGGQKR</sequence>
<dbReference type="AlphaFoldDB" id="A0A1C7NN92"/>
<organism evidence="3 4">
    <name type="scientific">Choanephora cucurbitarum</name>
    <dbReference type="NCBI Taxonomy" id="101091"/>
    <lineage>
        <taxon>Eukaryota</taxon>
        <taxon>Fungi</taxon>
        <taxon>Fungi incertae sedis</taxon>
        <taxon>Mucoromycota</taxon>
        <taxon>Mucoromycotina</taxon>
        <taxon>Mucoromycetes</taxon>
        <taxon>Mucorales</taxon>
        <taxon>Mucorineae</taxon>
        <taxon>Choanephoraceae</taxon>
        <taxon>Choanephoroideae</taxon>
        <taxon>Choanephora</taxon>
    </lineage>
</organism>
<dbReference type="InParanoid" id="A0A1C7NN92"/>
<dbReference type="Proteomes" id="UP000093000">
    <property type="component" value="Unassembled WGS sequence"/>
</dbReference>
<proteinExistence type="predicted"/>
<reference evidence="3 4" key="1">
    <citation type="submission" date="2016-03" db="EMBL/GenBank/DDBJ databases">
        <title>Choanephora cucurbitarum.</title>
        <authorList>
            <person name="Min B."/>
            <person name="Park H."/>
            <person name="Park J.-H."/>
            <person name="Shin H.-D."/>
            <person name="Choi I.-G."/>
        </authorList>
    </citation>
    <scope>NUCLEOTIDE SEQUENCE [LARGE SCALE GENOMIC DNA]</scope>
    <source>
        <strain evidence="3 4">KUS-F28377</strain>
    </source>
</reference>
<keyword evidence="2" id="KW-1133">Transmembrane helix</keyword>
<feature type="compositionally biased region" description="Basic and acidic residues" evidence="1">
    <location>
        <begin position="82"/>
        <end position="94"/>
    </location>
</feature>
<feature type="transmembrane region" description="Helical" evidence="2">
    <location>
        <begin position="20"/>
        <end position="39"/>
    </location>
</feature>
<evidence type="ECO:0000313" key="4">
    <source>
        <dbReference type="Proteomes" id="UP000093000"/>
    </source>
</evidence>
<feature type="region of interest" description="Disordered" evidence="1">
    <location>
        <begin position="47"/>
        <end position="94"/>
    </location>
</feature>
<name>A0A1C7NN92_9FUNG</name>
<keyword evidence="2" id="KW-0812">Transmembrane</keyword>
<evidence type="ECO:0000256" key="2">
    <source>
        <dbReference type="SAM" id="Phobius"/>
    </source>
</evidence>
<accession>A0A1C7NN92</accession>
<evidence type="ECO:0000256" key="1">
    <source>
        <dbReference type="SAM" id="MobiDB-lite"/>
    </source>
</evidence>
<protein>
    <submittedName>
        <fullName evidence="3">Uncharacterized protein</fullName>
    </submittedName>
</protein>
<comment type="caution">
    <text evidence="3">The sequence shown here is derived from an EMBL/GenBank/DDBJ whole genome shotgun (WGS) entry which is preliminary data.</text>
</comment>
<gene>
    <name evidence="3" type="ORF">A0J61_01480</name>
</gene>